<keyword evidence="5" id="KW-1185">Reference proteome</keyword>
<evidence type="ECO:0000313" key="5">
    <source>
        <dbReference type="Proteomes" id="UP000054564"/>
    </source>
</evidence>
<gene>
    <name evidence="4" type="ORF">PSTG_07051</name>
</gene>
<dbReference type="OrthoDB" id="2501761at2759"/>
<evidence type="ECO:0000256" key="1">
    <source>
        <dbReference type="SAM" id="MobiDB-lite"/>
    </source>
</evidence>
<feature type="transmembrane region" description="Helical" evidence="2">
    <location>
        <begin position="156"/>
        <end position="176"/>
    </location>
</feature>
<dbReference type="Pfam" id="PF25278">
    <property type="entry name" value="DUF7872"/>
    <property type="match status" value="1"/>
</dbReference>
<evidence type="ECO:0000256" key="2">
    <source>
        <dbReference type="SAM" id="Phobius"/>
    </source>
</evidence>
<reference evidence="5" key="1">
    <citation type="submission" date="2014-03" db="EMBL/GenBank/DDBJ databases">
        <title>The Genome Sequence of Puccinia striiformis f. sp. tritici PST-78.</title>
        <authorList>
            <consortium name="The Broad Institute Genome Sequencing Platform"/>
            <person name="Cuomo C."/>
            <person name="Hulbert S."/>
            <person name="Chen X."/>
            <person name="Walker B."/>
            <person name="Young S.K."/>
            <person name="Zeng Q."/>
            <person name="Gargeya S."/>
            <person name="Fitzgerald M."/>
            <person name="Haas B."/>
            <person name="Abouelleil A."/>
            <person name="Alvarado L."/>
            <person name="Arachchi H.M."/>
            <person name="Berlin A.M."/>
            <person name="Chapman S.B."/>
            <person name="Goldberg J."/>
            <person name="Griggs A."/>
            <person name="Gujja S."/>
            <person name="Hansen M."/>
            <person name="Howarth C."/>
            <person name="Imamovic A."/>
            <person name="Larimer J."/>
            <person name="McCowan C."/>
            <person name="Montmayeur A."/>
            <person name="Murphy C."/>
            <person name="Neiman D."/>
            <person name="Pearson M."/>
            <person name="Priest M."/>
            <person name="Roberts A."/>
            <person name="Saif S."/>
            <person name="Shea T."/>
            <person name="Sisk P."/>
            <person name="Sykes S."/>
            <person name="Wortman J."/>
            <person name="Nusbaum C."/>
            <person name="Birren B."/>
        </authorList>
    </citation>
    <scope>NUCLEOTIDE SEQUENCE [LARGE SCALE GENOMIC DNA]</scope>
    <source>
        <strain evidence="5">race PST-78</strain>
    </source>
</reference>
<evidence type="ECO:0000259" key="3">
    <source>
        <dbReference type="Pfam" id="PF25278"/>
    </source>
</evidence>
<dbReference type="InterPro" id="IPR057194">
    <property type="entry name" value="DUF7872"/>
</dbReference>
<dbReference type="Proteomes" id="UP000054564">
    <property type="component" value="Unassembled WGS sequence"/>
</dbReference>
<name>A0A0L0VL68_9BASI</name>
<protein>
    <recommendedName>
        <fullName evidence="3">DUF7872 domain-containing protein</fullName>
    </recommendedName>
</protein>
<proteinExistence type="predicted"/>
<dbReference type="PANTHER" id="PTHR33339:SF1">
    <property type="entry name" value="LYSM DOMAIN-CONTAINING PROTEIN"/>
    <property type="match status" value="1"/>
</dbReference>
<dbReference type="PANTHER" id="PTHR33339">
    <property type="entry name" value="LYSM DOMAIN-CONTAINING PROTEIN"/>
    <property type="match status" value="1"/>
</dbReference>
<feature type="compositionally biased region" description="Polar residues" evidence="1">
    <location>
        <begin position="292"/>
        <end position="301"/>
    </location>
</feature>
<organism evidence="4 5">
    <name type="scientific">Puccinia striiformis f. sp. tritici PST-78</name>
    <dbReference type="NCBI Taxonomy" id="1165861"/>
    <lineage>
        <taxon>Eukaryota</taxon>
        <taxon>Fungi</taxon>
        <taxon>Dikarya</taxon>
        <taxon>Basidiomycota</taxon>
        <taxon>Pucciniomycotina</taxon>
        <taxon>Pucciniomycetes</taxon>
        <taxon>Pucciniales</taxon>
        <taxon>Pucciniaceae</taxon>
        <taxon>Puccinia</taxon>
    </lineage>
</organism>
<sequence length="528" mass="56898">MRRWSCLTIAYCTFIICGAHVLGGVLQPRNLPALPPAPPPEQCPKDIPLTPETWKKLEMDNFIAGIDGIDKMTLTEFARKVGAANFFCGIGLSCNAGQLCNPVAGKNWLVLVAIQRWNSYLNSLYQGIATAVTIVRDASAEMITDFIPDTVMDKSMFGWAVATIVIGILGGFTGVLTPIYATRPALEAVEAYGSVASIASQTASNFEKAQVARNAGDLVGVFRAQQAEDTKLVATFTSGPEKPIPLPPLRSGGGAKDLALAVPAAEIVAPHRKRSTVVEEREANSDRPPALFNTSPSSFPSQPKLHQKRGAAPPSAFAYQRWAEIDTHLAALQNRLQKDVAAVSHAGINEPIYNNNGLAKVLLEGSMFQKLPSQMEDADKHKAFAKITALNEIFKAQNMFVTLGCDGCNDVGPGGAWPQDKYLSYCTADGSMRNIIMAEGIHARNEVRNAQLLQTKYGFTTELLTRKAIECQTKYGYAKDGKQPEPKDADSECVFTIPVCDCSNGVVHSKKKKGKGTVRGCRAAGVPI</sequence>
<feature type="region of interest" description="Disordered" evidence="1">
    <location>
        <begin position="272"/>
        <end position="310"/>
    </location>
</feature>
<keyword evidence="2" id="KW-0812">Transmembrane</keyword>
<keyword evidence="2" id="KW-0472">Membrane</keyword>
<dbReference type="AlphaFoldDB" id="A0A0L0VL68"/>
<feature type="compositionally biased region" description="Basic and acidic residues" evidence="1">
    <location>
        <begin position="276"/>
        <end position="285"/>
    </location>
</feature>
<comment type="caution">
    <text evidence="4">The sequence shown here is derived from an EMBL/GenBank/DDBJ whole genome shotgun (WGS) entry which is preliminary data.</text>
</comment>
<evidence type="ECO:0000313" key="4">
    <source>
        <dbReference type="EMBL" id="KNE99764.1"/>
    </source>
</evidence>
<accession>A0A0L0VL68</accession>
<keyword evidence="2" id="KW-1133">Transmembrane helix</keyword>
<dbReference type="EMBL" id="AJIL01000043">
    <property type="protein sequence ID" value="KNE99764.1"/>
    <property type="molecule type" value="Genomic_DNA"/>
</dbReference>
<feature type="domain" description="DUF7872" evidence="3">
    <location>
        <begin position="313"/>
        <end position="528"/>
    </location>
</feature>